<evidence type="ECO:0000259" key="8">
    <source>
        <dbReference type="SMART" id="SM00479"/>
    </source>
</evidence>
<dbReference type="InterPro" id="IPR012337">
    <property type="entry name" value="RNaseH-like_sf"/>
</dbReference>
<dbReference type="PANTHER" id="PTHR12801">
    <property type="entry name" value="RNA EXONUCLEASE REXO1 / RECO3 FAMILY MEMBER-RELATED"/>
    <property type="match status" value="1"/>
</dbReference>
<evidence type="ECO:0000256" key="7">
    <source>
        <dbReference type="SAM" id="MobiDB-lite"/>
    </source>
</evidence>
<dbReference type="InterPro" id="IPR036397">
    <property type="entry name" value="RNaseH_sf"/>
</dbReference>
<keyword evidence="5" id="KW-0269">Exonuclease</keyword>
<dbReference type="Gene3D" id="3.30.420.10">
    <property type="entry name" value="Ribonuclease H-like superfamily/Ribonuclease H"/>
    <property type="match status" value="1"/>
</dbReference>
<dbReference type="GO" id="GO:0004527">
    <property type="term" value="F:exonuclease activity"/>
    <property type="evidence" value="ECO:0007669"/>
    <property type="project" value="UniProtKB-KW"/>
</dbReference>
<proteinExistence type="inferred from homology"/>
<sequence length="481" mass="56152">MCCWHLRMMHSRICLNHNLFDHWNHGEYCPERRRQVTTMIHTDNAYRCGYRRVRQPIWRPRYFPNGNTDTDVDRATENDNLQHDIYQRQNIFQVDHKLYRTLKNYYILKPNELKERGFPVESHDLPGHAMIKNISYPTGRNLKRPDTWNIDDQDSGSSSDSTSEHEQENSSDKCFDGEKNSNGEEKSVDNDSASAKKCDSLSQQGKRECVRCHKSFYVDQTGKYLNKERCVYHWGKLFNRLNNGETNCKYWTCCPRNLELTRGCAEAEVHVWNGLIQPEENGPLAGYVRTLPYNPQMHNDNYSAYALDCEMCYTQYGLELTKVTLVNLCGKIIYNKFVKPQTKIIDYNTRFNGITEEQMLNVTTTLKDVQRELRTLIHADTILLGHNLASDFRALRFFHGVVIDTTAIFEHYKGFPYCYSLKTLARGVMRTIQVSTHDSIEDARVVVDIVLQKVYYDLNKSRFPGCDRNEPLVIGMESTYT</sequence>
<dbReference type="InterPro" id="IPR047021">
    <property type="entry name" value="REXO1/3/4-like"/>
</dbReference>
<dbReference type="FunFam" id="3.30.420.10:FF:000031">
    <property type="entry name" value="RNA exonuclease 1"/>
    <property type="match status" value="1"/>
</dbReference>
<protein>
    <recommendedName>
        <fullName evidence="8">Exonuclease domain-containing protein</fullName>
    </recommendedName>
</protein>
<dbReference type="PANTHER" id="PTHR12801:SF115">
    <property type="entry name" value="FI18136P1-RELATED"/>
    <property type="match status" value="1"/>
</dbReference>
<evidence type="ECO:0000313" key="10">
    <source>
        <dbReference type="Proteomes" id="UP001497644"/>
    </source>
</evidence>
<comment type="subcellular location">
    <subcellularLocation>
        <location evidence="1">Nucleus</location>
    </subcellularLocation>
</comment>
<dbReference type="AlphaFoldDB" id="A0AAV2NS15"/>
<dbReference type="InterPro" id="IPR034922">
    <property type="entry name" value="REX1-like_exo"/>
</dbReference>
<dbReference type="InterPro" id="IPR013520">
    <property type="entry name" value="Ribonucl_H"/>
</dbReference>
<name>A0AAV2NS15_9HYME</name>
<evidence type="ECO:0000256" key="6">
    <source>
        <dbReference type="ARBA" id="ARBA00023242"/>
    </source>
</evidence>
<dbReference type="GO" id="GO:0003676">
    <property type="term" value="F:nucleic acid binding"/>
    <property type="evidence" value="ECO:0007669"/>
    <property type="project" value="InterPro"/>
</dbReference>
<organism evidence="9 10">
    <name type="scientific">Lasius platythorax</name>
    <dbReference type="NCBI Taxonomy" id="488582"/>
    <lineage>
        <taxon>Eukaryota</taxon>
        <taxon>Metazoa</taxon>
        <taxon>Ecdysozoa</taxon>
        <taxon>Arthropoda</taxon>
        <taxon>Hexapoda</taxon>
        <taxon>Insecta</taxon>
        <taxon>Pterygota</taxon>
        <taxon>Neoptera</taxon>
        <taxon>Endopterygota</taxon>
        <taxon>Hymenoptera</taxon>
        <taxon>Apocrita</taxon>
        <taxon>Aculeata</taxon>
        <taxon>Formicoidea</taxon>
        <taxon>Formicidae</taxon>
        <taxon>Formicinae</taxon>
        <taxon>Lasius</taxon>
        <taxon>Lasius</taxon>
    </lineage>
</organism>
<dbReference type="Pfam" id="PF00929">
    <property type="entry name" value="RNase_T"/>
    <property type="match status" value="1"/>
</dbReference>
<feature type="region of interest" description="Disordered" evidence="7">
    <location>
        <begin position="136"/>
        <end position="197"/>
    </location>
</feature>
<feature type="domain" description="Exonuclease" evidence="8">
    <location>
        <begin position="303"/>
        <end position="459"/>
    </location>
</feature>
<feature type="compositionally biased region" description="Basic and acidic residues" evidence="7">
    <location>
        <begin position="162"/>
        <end position="197"/>
    </location>
</feature>
<dbReference type="CDD" id="cd06145">
    <property type="entry name" value="REX1_like"/>
    <property type="match status" value="1"/>
</dbReference>
<evidence type="ECO:0000256" key="2">
    <source>
        <dbReference type="ARBA" id="ARBA00006357"/>
    </source>
</evidence>
<gene>
    <name evidence="9" type="ORF">LPLAT_LOCUS8177</name>
</gene>
<evidence type="ECO:0000256" key="3">
    <source>
        <dbReference type="ARBA" id="ARBA00022722"/>
    </source>
</evidence>
<keyword evidence="10" id="KW-1185">Reference proteome</keyword>
<reference evidence="9" key="1">
    <citation type="submission" date="2024-04" db="EMBL/GenBank/DDBJ databases">
        <authorList>
            <consortium name="Molecular Ecology Group"/>
        </authorList>
    </citation>
    <scope>NUCLEOTIDE SEQUENCE</scope>
</reference>
<dbReference type="GO" id="GO:0010629">
    <property type="term" value="P:negative regulation of gene expression"/>
    <property type="evidence" value="ECO:0007669"/>
    <property type="project" value="UniProtKB-ARBA"/>
</dbReference>
<dbReference type="GO" id="GO:0005634">
    <property type="term" value="C:nucleus"/>
    <property type="evidence" value="ECO:0007669"/>
    <property type="project" value="UniProtKB-SubCell"/>
</dbReference>
<dbReference type="EMBL" id="OZ034826">
    <property type="protein sequence ID" value="CAL1682343.1"/>
    <property type="molecule type" value="Genomic_DNA"/>
</dbReference>
<evidence type="ECO:0000256" key="5">
    <source>
        <dbReference type="ARBA" id="ARBA00022839"/>
    </source>
</evidence>
<accession>A0AAV2NS15</accession>
<keyword evidence="3" id="KW-0540">Nuclease</keyword>
<dbReference type="Proteomes" id="UP001497644">
    <property type="component" value="Chromosome 3"/>
</dbReference>
<dbReference type="SMART" id="SM00479">
    <property type="entry name" value="EXOIII"/>
    <property type="match status" value="1"/>
</dbReference>
<evidence type="ECO:0000256" key="1">
    <source>
        <dbReference type="ARBA" id="ARBA00004123"/>
    </source>
</evidence>
<keyword evidence="6" id="KW-0539">Nucleus</keyword>
<comment type="similarity">
    <text evidence="2">Belongs to the REXO1/REXO3 family.</text>
</comment>
<keyword evidence="4" id="KW-0378">Hydrolase</keyword>
<evidence type="ECO:0000313" key="9">
    <source>
        <dbReference type="EMBL" id="CAL1682343.1"/>
    </source>
</evidence>
<evidence type="ECO:0000256" key="4">
    <source>
        <dbReference type="ARBA" id="ARBA00022801"/>
    </source>
</evidence>
<dbReference type="SUPFAM" id="SSF53098">
    <property type="entry name" value="Ribonuclease H-like"/>
    <property type="match status" value="1"/>
</dbReference>